<evidence type="ECO:0000256" key="1">
    <source>
        <dbReference type="SAM" id="Phobius"/>
    </source>
</evidence>
<reference evidence="2 3" key="1">
    <citation type="submission" date="2020-01" db="EMBL/GenBank/DDBJ databases">
        <title>Genome analysis.</title>
        <authorList>
            <person name="Wu S."/>
            <person name="Wang G."/>
        </authorList>
    </citation>
    <scope>NUCLEOTIDE SEQUENCE [LARGE SCALE GENOMIC DNA]</scope>
    <source>
        <strain evidence="2 3">SYL130</strain>
    </source>
</reference>
<protein>
    <submittedName>
        <fullName evidence="2">Phage holin family protein</fullName>
    </submittedName>
</protein>
<comment type="caution">
    <text evidence="2">The sequence shown here is derived from an EMBL/GenBank/DDBJ whole genome shotgun (WGS) entry which is preliminary data.</text>
</comment>
<keyword evidence="1" id="KW-0472">Membrane</keyword>
<dbReference type="RefSeq" id="WP_161816870.1">
    <property type="nucleotide sequence ID" value="NZ_JAACJS010000002.1"/>
</dbReference>
<accession>A0ABW9ZNR3</accession>
<dbReference type="Proteomes" id="UP000753802">
    <property type="component" value="Unassembled WGS sequence"/>
</dbReference>
<organism evidence="2 3">
    <name type="scientific">Sediminibacterium roseum</name>
    <dbReference type="NCBI Taxonomy" id="1978412"/>
    <lineage>
        <taxon>Bacteria</taxon>
        <taxon>Pseudomonadati</taxon>
        <taxon>Bacteroidota</taxon>
        <taxon>Chitinophagia</taxon>
        <taxon>Chitinophagales</taxon>
        <taxon>Chitinophagaceae</taxon>
        <taxon>Sediminibacterium</taxon>
    </lineage>
</organism>
<keyword evidence="1" id="KW-1133">Transmembrane helix</keyword>
<keyword evidence="3" id="KW-1185">Reference proteome</keyword>
<dbReference type="InterPro" id="IPR007165">
    <property type="entry name" value="Phage_holin_4_2"/>
</dbReference>
<evidence type="ECO:0000313" key="2">
    <source>
        <dbReference type="EMBL" id="NCI48549.1"/>
    </source>
</evidence>
<sequence length="123" mass="13063">MAKFFAKTVATALAVLFAAYILKGVEVNGTGTALLVALVLGLLNSFIKPVLVVLTIPITIVTLGLFLLVINIIIVKWAAGLVDGFTVDGWFSALLFSLVVSFVSSVIEGIIGTGAEEKKRKRR</sequence>
<dbReference type="EMBL" id="JAACJS010000002">
    <property type="protein sequence ID" value="NCI48549.1"/>
    <property type="molecule type" value="Genomic_DNA"/>
</dbReference>
<gene>
    <name evidence="2" type="ORF">GWC95_01350</name>
</gene>
<feature type="transmembrane region" description="Helical" evidence="1">
    <location>
        <begin position="91"/>
        <end position="115"/>
    </location>
</feature>
<feature type="transmembrane region" description="Helical" evidence="1">
    <location>
        <begin position="34"/>
        <end position="54"/>
    </location>
</feature>
<feature type="transmembrane region" description="Helical" evidence="1">
    <location>
        <begin position="61"/>
        <end position="79"/>
    </location>
</feature>
<keyword evidence="1" id="KW-0812">Transmembrane</keyword>
<name>A0ABW9ZNR3_9BACT</name>
<dbReference type="PANTHER" id="PTHR37309">
    <property type="entry name" value="SLR0284 PROTEIN"/>
    <property type="match status" value="1"/>
</dbReference>
<evidence type="ECO:0000313" key="3">
    <source>
        <dbReference type="Proteomes" id="UP000753802"/>
    </source>
</evidence>
<proteinExistence type="predicted"/>
<dbReference type="PANTHER" id="PTHR37309:SF1">
    <property type="entry name" value="SLR0284 PROTEIN"/>
    <property type="match status" value="1"/>
</dbReference>
<dbReference type="Pfam" id="PF04020">
    <property type="entry name" value="Phage_holin_4_2"/>
    <property type="match status" value="1"/>
</dbReference>